<evidence type="ECO:0000313" key="4">
    <source>
        <dbReference type="Proteomes" id="UP001500936"/>
    </source>
</evidence>
<dbReference type="Gene3D" id="3.90.70.10">
    <property type="entry name" value="Cysteine proteinases"/>
    <property type="match status" value="1"/>
</dbReference>
<keyword evidence="4" id="KW-1185">Reference proteome</keyword>
<dbReference type="EMBL" id="BAABHB010000006">
    <property type="protein sequence ID" value="GAA4409148.1"/>
    <property type="molecule type" value="Genomic_DNA"/>
</dbReference>
<dbReference type="SUPFAM" id="SSF54001">
    <property type="entry name" value="Cysteine proteinases"/>
    <property type="match status" value="1"/>
</dbReference>
<reference evidence="4" key="1">
    <citation type="journal article" date="2019" name="Int. J. Syst. Evol. Microbiol.">
        <title>The Global Catalogue of Microorganisms (GCM) 10K type strain sequencing project: providing services to taxonomists for standard genome sequencing and annotation.</title>
        <authorList>
            <consortium name="The Broad Institute Genomics Platform"/>
            <consortium name="The Broad Institute Genome Sequencing Center for Infectious Disease"/>
            <person name="Wu L."/>
            <person name="Ma J."/>
        </authorList>
    </citation>
    <scope>NUCLEOTIDE SEQUENCE [LARGE SCALE GENOMIC DNA]</scope>
    <source>
        <strain evidence="4">JCM 17925</strain>
    </source>
</reference>
<dbReference type="InterPro" id="IPR000668">
    <property type="entry name" value="Peptidase_C1A_C"/>
</dbReference>
<evidence type="ECO:0000313" key="3">
    <source>
        <dbReference type="EMBL" id="GAA4409148.1"/>
    </source>
</evidence>
<evidence type="ECO:0000256" key="1">
    <source>
        <dbReference type="SAM" id="SignalP"/>
    </source>
</evidence>
<feature type="chain" id="PRO_5046815283" description="Peptidase C1A papain C-terminal domain-containing protein" evidence="1">
    <location>
        <begin position="19"/>
        <end position="495"/>
    </location>
</feature>
<name>A0ABP8KL60_9BACT</name>
<feature type="domain" description="Peptidase C1A papain C-terminal" evidence="2">
    <location>
        <begin position="66"/>
        <end position="278"/>
    </location>
</feature>
<comment type="caution">
    <text evidence="3">The sequence shown here is derived from an EMBL/GenBank/DDBJ whole genome shotgun (WGS) entry which is preliminary data.</text>
</comment>
<dbReference type="RefSeq" id="WP_345268832.1">
    <property type="nucleotide sequence ID" value="NZ_BAABHB010000006.1"/>
</dbReference>
<dbReference type="Pfam" id="PF00112">
    <property type="entry name" value="Peptidase_C1"/>
    <property type="match status" value="1"/>
</dbReference>
<keyword evidence="1" id="KW-0732">Signal</keyword>
<dbReference type="InterPro" id="IPR038765">
    <property type="entry name" value="Papain-like_cys_pep_sf"/>
</dbReference>
<sequence>MKLLLFLSGLLVSLSLVAQDTQNYGLLMDDESYLRIPAKPPVVRKFGLQQLPPQVSYEAYCPRPLDQGPHGTCLAFAMGYYLRTIMEARLLNTTNPAAIAKLAFSPTYLYEEAKLPNDPYCQKGLTIDLATTVLRQRGIVPLRLLTYPACNQVDTRRFQAQAQRYRVAETQRFLQLDDSAADKLAKLKNVLTEGYPVVISLVITPSFDKLTKNIWEPGDADYSLLGAKLAERQTTGRLGTGHALCVLGYNDELFGGAFRIVNSRGTAWGDNGFCWVRYQDLAAFARYGVQLYPPMTETDTYPIGGIQAAVQFEQKGVGEMGLHIDEAASRTAGMLVYRMNKANRSGDEFKFLVANDRQAYLFAFGTDDRPQSDLTRLFPYTEQRADRKLVDYSPLLGANTTVAYPPTNTIELDKVTGTDYFLLLFANSPVETSRLSRNLRSATGNNRLERLRKALQPESPIDYTRITYQPNRIAFTVEPGAGGNLVPILVLIDHR</sequence>
<protein>
    <recommendedName>
        <fullName evidence="2">Peptidase C1A papain C-terminal domain-containing protein</fullName>
    </recommendedName>
</protein>
<dbReference type="CDD" id="cd02619">
    <property type="entry name" value="Peptidase_C1"/>
    <property type="match status" value="1"/>
</dbReference>
<organism evidence="3 4">
    <name type="scientific">Nibrella viscosa</name>
    <dbReference type="NCBI Taxonomy" id="1084524"/>
    <lineage>
        <taxon>Bacteria</taxon>
        <taxon>Pseudomonadati</taxon>
        <taxon>Bacteroidota</taxon>
        <taxon>Cytophagia</taxon>
        <taxon>Cytophagales</taxon>
        <taxon>Spirosomataceae</taxon>
        <taxon>Nibrella</taxon>
    </lineage>
</organism>
<accession>A0ABP8KL60</accession>
<gene>
    <name evidence="3" type="ORF">GCM10023187_32010</name>
</gene>
<proteinExistence type="predicted"/>
<evidence type="ECO:0000259" key="2">
    <source>
        <dbReference type="Pfam" id="PF00112"/>
    </source>
</evidence>
<dbReference type="Proteomes" id="UP001500936">
    <property type="component" value="Unassembled WGS sequence"/>
</dbReference>
<feature type="signal peptide" evidence="1">
    <location>
        <begin position="1"/>
        <end position="18"/>
    </location>
</feature>